<gene>
    <name evidence="5" type="ORF">ELQ90_08175</name>
</gene>
<dbReference type="GO" id="GO:0006950">
    <property type="term" value="P:response to stress"/>
    <property type="evidence" value="ECO:0007669"/>
    <property type="project" value="TreeGrafter"/>
</dbReference>
<dbReference type="PANTHER" id="PTHR33164">
    <property type="entry name" value="TRANSCRIPTIONAL REGULATOR, MARR FAMILY"/>
    <property type="match status" value="1"/>
</dbReference>
<dbReference type="InterPro" id="IPR000835">
    <property type="entry name" value="HTH_MarR-typ"/>
</dbReference>
<dbReference type="PROSITE" id="PS01117">
    <property type="entry name" value="HTH_MARR_1"/>
    <property type="match status" value="1"/>
</dbReference>
<dbReference type="SUPFAM" id="SSF46785">
    <property type="entry name" value="Winged helix' DNA-binding domain"/>
    <property type="match status" value="1"/>
</dbReference>
<evidence type="ECO:0000256" key="2">
    <source>
        <dbReference type="ARBA" id="ARBA00023125"/>
    </source>
</evidence>
<organism evidence="5 6">
    <name type="scientific">Labedella phragmitis</name>
    <dbReference type="NCBI Taxonomy" id="2498849"/>
    <lineage>
        <taxon>Bacteria</taxon>
        <taxon>Bacillati</taxon>
        <taxon>Actinomycetota</taxon>
        <taxon>Actinomycetes</taxon>
        <taxon>Micrococcales</taxon>
        <taxon>Microbacteriaceae</taxon>
        <taxon>Labedella</taxon>
    </lineage>
</organism>
<dbReference type="PANTHER" id="PTHR33164:SF94">
    <property type="entry name" value="TRANSCRIPTIONAL REGULATORY PROTEIN-RELATED"/>
    <property type="match status" value="1"/>
</dbReference>
<dbReference type="RefSeq" id="WP_128494806.1">
    <property type="nucleotide sequence ID" value="NZ_RZNB01000003.1"/>
</dbReference>
<dbReference type="Gene3D" id="1.10.10.10">
    <property type="entry name" value="Winged helix-like DNA-binding domain superfamily/Winged helix DNA-binding domain"/>
    <property type="match status" value="1"/>
</dbReference>
<keyword evidence="2" id="KW-0238">DNA-binding</keyword>
<dbReference type="PROSITE" id="PS50995">
    <property type="entry name" value="HTH_MARR_2"/>
    <property type="match status" value="1"/>
</dbReference>
<sequence length="148" mass="16096">MKTILRDYFSALVTHETVLWNTIDREIIARSGLSLGRLEFLRALSRRREARVQDLASDLGITVGAASKLVDRLVADGLVLRSPHPTDRRSSLIRLTADGETSVSASEAAFDAAIAEILPPESRADIENLTASLDALTRAVTSREAVGR</sequence>
<evidence type="ECO:0000259" key="4">
    <source>
        <dbReference type="PROSITE" id="PS50995"/>
    </source>
</evidence>
<keyword evidence="3" id="KW-0804">Transcription</keyword>
<dbReference type="InterPro" id="IPR036388">
    <property type="entry name" value="WH-like_DNA-bd_sf"/>
</dbReference>
<dbReference type="GO" id="GO:0003677">
    <property type="term" value="F:DNA binding"/>
    <property type="evidence" value="ECO:0007669"/>
    <property type="project" value="UniProtKB-KW"/>
</dbReference>
<dbReference type="AlphaFoldDB" id="A0A444PSG6"/>
<proteinExistence type="predicted"/>
<dbReference type="Pfam" id="PF01047">
    <property type="entry name" value="MarR"/>
    <property type="match status" value="1"/>
</dbReference>
<dbReference type="Proteomes" id="UP000288547">
    <property type="component" value="Unassembled WGS sequence"/>
</dbReference>
<evidence type="ECO:0000256" key="3">
    <source>
        <dbReference type="ARBA" id="ARBA00023163"/>
    </source>
</evidence>
<dbReference type="SMART" id="SM00347">
    <property type="entry name" value="HTH_MARR"/>
    <property type="match status" value="1"/>
</dbReference>
<feature type="domain" description="HTH marR-type" evidence="4">
    <location>
        <begin position="1"/>
        <end position="138"/>
    </location>
</feature>
<dbReference type="EMBL" id="RZNB01000003">
    <property type="protein sequence ID" value="RWZ50811.1"/>
    <property type="molecule type" value="Genomic_DNA"/>
</dbReference>
<dbReference type="InterPro" id="IPR036390">
    <property type="entry name" value="WH_DNA-bd_sf"/>
</dbReference>
<comment type="caution">
    <text evidence="5">The sequence shown here is derived from an EMBL/GenBank/DDBJ whole genome shotgun (WGS) entry which is preliminary data.</text>
</comment>
<name>A0A444PSG6_9MICO</name>
<keyword evidence="6" id="KW-1185">Reference proteome</keyword>
<evidence type="ECO:0000256" key="1">
    <source>
        <dbReference type="ARBA" id="ARBA00023015"/>
    </source>
</evidence>
<protein>
    <submittedName>
        <fullName evidence="5">MarR family transcriptional regulator</fullName>
    </submittedName>
</protein>
<evidence type="ECO:0000313" key="5">
    <source>
        <dbReference type="EMBL" id="RWZ50811.1"/>
    </source>
</evidence>
<keyword evidence="1" id="KW-0805">Transcription regulation</keyword>
<dbReference type="InterPro" id="IPR023187">
    <property type="entry name" value="Tscrpt_reg_MarR-type_CS"/>
</dbReference>
<dbReference type="GO" id="GO:0003700">
    <property type="term" value="F:DNA-binding transcription factor activity"/>
    <property type="evidence" value="ECO:0007669"/>
    <property type="project" value="InterPro"/>
</dbReference>
<dbReference type="OrthoDB" id="162531at2"/>
<reference evidence="5 6" key="1">
    <citation type="submission" date="2018-12" db="EMBL/GenBank/DDBJ databases">
        <authorList>
            <person name="Li F."/>
        </authorList>
    </citation>
    <scope>NUCLEOTIDE SEQUENCE [LARGE SCALE GENOMIC DNA]</scope>
    <source>
        <strain evidence="5 6">11W25H-1</strain>
    </source>
</reference>
<dbReference type="InterPro" id="IPR039422">
    <property type="entry name" value="MarR/SlyA-like"/>
</dbReference>
<accession>A0A444PSG6</accession>
<evidence type="ECO:0000313" key="6">
    <source>
        <dbReference type="Proteomes" id="UP000288547"/>
    </source>
</evidence>